<dbReference type="Pfam" id="PF00117">
    <property type="entry name" value="GATase"/>
    <property type="match status" value="1"/>
</dbReference>
<dbReference type="SUPFAM" id="SSF52317">
    <property type="entry name" value="Class I glutamine amidotransferase-like"/>
    <property type="match status" value="1"/>
</dbReference>
<name>A0ABM1LFK0_GEKJA</name>
<dbReference type="PRINTS" id="PR00099">
    <property type="entry name" value="CPSGATASE"/>
</dbReference>
<feature type="domain" description="Carbamoyl-phosphate synthase small subunit N-terminal" evidence="1">
    <location>
        <begin position="49"/>
        <end position="159"/>
    </location>
</feature>
<dbReference type="InterPro" id="IPR017926">
    <property type="entry name" value="GATASE"/>
</dbReference>
<accession>A0ABM1LFK0</accession>
<feature type="non-terminal residue" evidence="3">
    <location>
        <position position="338"/>
    </location>
</feature>
<dbReference type="Gene3D" id="3.40.50.880">
    <property type="match status" value="1"/>
</dbReference>
<organism evidence="2 3">
    <name type="scientific">Gekko japonicus</name>
    <name type="common">Schlegel's Japanese gecko</name>
    <dbReference type="NCBI Taxonomy" id="146911"/>
    <lineage>
        <taxon>Eukaryota</taxon>
        <taxon>Metazoa</taxon>
        <taxon>Chordata</taxon>
        <taxon>Craniata</taxon>
        <taxon>Vertebrata</taxon>
        <taxon>Euteleostomi</taxon>
        <taxon>Lepidosauria</taxon>
        <taxon>Squamata</taxon>
        <taxon>Bifurcata</taxon>
        <taxon>Gekkota</taxon>
        <taxon>Gekkonidae</taxon>
        <taxon>Gekkoninae</taxon>
        <taxon>Gekko</taxon>
    </lineage>
</organism>
<keyword evidence="2" id="KW-1185">Reference proteome</keyword>
<evidence type="ECO:0000313" key="3">
    <source>
        <dbReference type="RefSeq" id="XP_015284737.1"/>
    </source>
</evidence>
<gene>
    <name evidence="3" type="primary">LOC107125788</name>
</gene>
<dbReference type="CDD" id="cd01744">
    <property type="entry name" value="GATase1_CPSase"/>
    <property type="match status" value="1"/>
</dbReference>
<sequence length="338" mass="36636">MALACSSRLAGIAMFAQGEAEQKQFSRFSSSVRRSFQVAEANKCSWQAQKANLVLEDGTKMKGYSFGHPSSTAGEVVFNTGLAGYTESLTDPSYHGQILTLVNPIIGNGGVPDPAALDEMGLRKFLESDGIKVPALYGIDTRMLSKIIRDKGTVLGKIEFEGQPVEFLDPNKRNLVAEVSTKDVKVYGKGNPIKVIAVDCGLKHNAIRLLVKRGAEVHLVPWNHDFTKMDYDGLFISGGPGDPTQAKELIENVRKVLESGRREPLFGISLGNLVMGLAAGASLYKMPMANRGQNQPVVNTINGQAFITAQNHGYAIDSRSLPPGWKPLFVNANDQTNE</sequence>
<protein>
    <submittedName>
        <fullName evidence="3">Carbamoyl-phosphate synthase [ammonia], mitochondrial-like</fullName>
    </submittedName>
</protein>
<dbReference type="SUPFAM" id="SSF52021">
    <property type="entry name" value="Carbamoyl phosphate synthetase, small subunit N-terminal domain"/>
    <property type="match status" value="1"/>
</dbReference>
<dbReference type="InterPro" id="IPR029062">
    <property type="entry name" value="Class_I_gatase-like"/>
</dbReference>
<dbReference type="Gene3D" id="3.50.30.20">
    <property type="entry name" value="Carbamoyl-phosphate synthase small subunit, N-terminal domain"/>
    <property type="match status" value="1"/>
</dbReference>
<dbReference type="InterPro" id="IPR035686">
    <property type="entry name" value="CPSase_GATase1"/>
</dbReference>
<dbReference type="Proteomes" id="UP000694871">
    <property type="component" value="Unplaced"/>
</dbReference>
<evidence type="ECO:0000313" key="2">
    <source>
        <dbReference type="Proteomes" id="UP000694871"/>
    </source>
</evidence>
<reference evidence="3" key="1">
    <citation type="submission" date="2025-08" db="UniProtKB">
        <authorList>
            <consortium name="RefSeq"/>
        </authorList>
    </citation>
    <scope>IDENTIFICATION</scope>
</reference>
<evidence type="ECO:0000259" key="1">
    <source>
        <dbReference type="SMART" id="SM01097"/>
    </source>
</evidence>
<dbReference type="RefSeq" id="XP_015284737.1">
    <property type="nucleotide sequence ID" value="XM_015429251.1"/>
</dbReference>
<dbReference type="InterPro" id="IPR036480">
    <property type="entry name" value="CarbP_synth_ssu_N_sf"/>
</dbReference>
<dbReference type="InterPro" id="IPR002474">
    <property type="entry name" value="CarbamoylP_synth_ssu_N"/>
</dbReference>
<dbReference type="GeneID" id="107125788"/>
<dbReference type="Pfam" id="PF00988">
    <property type="entry name" value="CPSase_sm_chain"/>
    <property type="match status" value="1"/>
</dbReference>
<proteinExistence type="predicted"/>
<dbReference type="SMART" id="SM01097">
    <property type="entry name" value="CPSase_sm_chain"/>
    <property type="match status" value="1"/>
</dbReference>
<dbReference type="PROSITE" id="PS51273">
    <property type="entry name" value="GATASE_TYPE_1"/>
    <property type="match status" value="1"/>
</dbReference>